<evidence type="ECO:0000259" key="1">
    <source>
        <dbReference type="Pfam" id="PF08410"/>
    </source>
</evidence>
<accession>A0A0M6YAU7</accession>
<dbReference type="Proteomes" id="UP000048926">
    <property type="component" value="Unassembled WGS sequence"/>
</dbReference>
<reference evidence="3" key="1">
    <citation type="submission" date="2015-07" db="EMBL/GenBank/DDBJ databases">
        <authorList>
            <person name="Rodrigo-Torres Lidia"/>
            <person name="Arahal R.David."/>
        </authorList>
    </citation>
    <scope>NUCLEOTIDE SEQUENCE [LARGE SCALE GENOMIC DNA]</scope>
    <source>
        <strain evidence="3">CECT 4801</strain>
    </source>
</reference>
<dbReference type="OrthoDB" id="9809803at2"/>
<organism evidence="2 3">
    <name type="scientific">Roseibium aggregatum</name>
    <dbReference type="NCBI Taxonomy" id="187304"/>
    <lineage>
        <taxon>Bacteria</taxon>
        <taxon>Pseudomonadati</taxon>
        <taxon>Pseudomonadota</taxon>
        <taxon>Alphaproteobacteria</taxon>
        <taxon>Hyphomicrobiales</taxon>
        <taxon>Stappiaceae</taxon>
        <taxon>Roseibium</taxon>
    </lineage>
</organism>
<dbReference type="InterPro" id="IPR013619">
    <property type="entry name" value="DUF1737"/>
</dbReference>
<dbReference type="RefSeq" id="WP_023002545.1">
    <property type="nucleotide sequence ID" value="NZ_CP045617.1"/>
</dbReference>
<name>A0A0M6YAU7_9HYPH</name>
<evidence type="ECO:0000313" key="2">
    <source>
        <dbReference type="EMBL" id="CTQ46367.1"/>
    </source>
</evidence>
<dbReference type="EMBL" id="CXST01000003">
    <property type="protein sequence ID" value="CTQ46367.1"/>
    <property type="molecule type" value="Genomic_DNA"/>
</dbReference>
<keyword evidence="3" id="KW-1185">Reference proteome</keyword>
<feature type="domain" description="DUF1737" evidence="1">
    <location>
        <begin position="1"/>
        <end position="53"/>
    </location>
</feature>
<dbReference type="Pfam" id="PF08410">
    <property type="entry name" value="DUF1737"/>
    <property type="match status" value="1"/>
</dbReference>
<proteinExistence type="predicted"/>
<protein>
    <recommendedName>
        <fullName evidence="1">DUF1737 domain-containing protein</fullName>
    </recommendedName>
</protein>
<gene>
    <name evidence="2" type="ORF">LAL4801_04826</name>
</gene>
<dbReference type="STRING" id="187304.B0E33_12750"/>
<dbReference type="AlphaFoldDB" id="A0A0M6YAU7"/>
<evidence type="ECO:0000313" key="3">
    <source>
        <dbReference type="Proteomes" id="UP000048926"/>
    </source>
</evidence>
<dbReference type="KEGG" id="lagg:B0E33_12750"/>
<sequence length="68" mass="7592">MKLYRFITGIDDSEFCHRVTQALNKGWQLSGSPSLTYDATRGATICGQAVTKEVEGVEYSRDIKLGDY</sequence>